<feature type="transmembrane region" description="Helical" evidence="1">
    <location>
        <begin position="303"/>
        <end position="328"/>
    </location>
</feature>
<feature type="transmembrane region" description="Helical" evidence="1">
    <location>
        <begin position="108"/>
        <end position="129"/>
    </location>
</feature>
<keyword evidence="4" id="KW-1185">Reference proteome</keyword>
<feature type="transmembrane region" description="Helical" evidence="1">
    <location>
        <begin position="271"/>
        <end position="291"/>
    </location>
</feature>
<organism evidence="3 4">
    <name type="scientific">Synoicihabitans lomoniglobus</name>
    <dbReference type="NCBI Taxonomy" id="2909285"/>
    <lineage>
        <taxon>Bacteria</taxon>
        <taxon>Pseudomonadati</taxon>
        <taxon>Verrucomicrobiota</taxon>
        <taxon>Opitutia</taxon>
        <taxon>Opitutales</taxon>
        <taxon>Opitutaceae</taxon>
        <taxon>Synoicihabitans</taxon>
    </lineage>
</organism>
<dbReference type="PANTHER" id="PTHR36927">
    <property type="entry name" value="BLR4337 PROTEIN"/>
    <property type="match status" value="1"/>
</dbReference>
<evidence type="ECO:0000256" key="1">
    <source>
        <dbReference type="SAM" id="Phobius"/>
    </source>
</evidence>
<proteinExistence type="predicted"/>
<feature type="transmembrane region" description="Helical" evidence="1">
    <location>
        <begin position="239"/>
        <end position="259"/>
    </location>
</feature>
<keyword evidence="3" id="KW-0808">Transferase</keyword>
<keyword evidence="1" id="KW-0812">Transmembrane</keyword>
<dbReference type="AlphaFoldDB" id="A0AAE9ZUM6"/>
<dbReference type="RefSeq" id="WP_330928358.1">
    <property type="nucleotide sequence ID" value="NZ_CP119075.1"/>
</dbReference>
<feature type="transmembrane region" description="Helical" evidence="1">
    <location>
        <begin position="64"/>
        <end position="87"/>
    </location>
</feature>
<dbReference type="Pfam" id="PF01757">
    <property type="entry name" value="Acyl_transf_3"/>
    <property type="match status" value="1"/>
</dbReference>
<evidence type="ECO:0000313" key="4">
    <source>
        <dbReference type="Proteomes" id="UP001218638"/>
    </source>
</evidence>
<feature type="transmembrane region" description="Helical" evidence="1">
    <location>
        <begin position="202"/>
        <end position="227"/>
    </location>
</feature>
<feature type="transmembrane region" description="Helical" evidence="1">
    <location>
        <begin position="377"/>
        <end position="403"/>
    </location>
</feature>
<feature type="transmembrane region" description="Helical" evidence="1">
    <location>
        <begin position="348"/>
        <end position="371"/>
    </location>
</feature>
<dbReference type="InterPro" id="IPR002656">
    <property type="entry name" value="Acyl_transf_3_dom"/>
</dbReference>
<sequence length="422" mass="46045">MSTSLADAALTPPAVAASAGAARLDYLDATRAFALVLGIVFHASLSFMPTYIGWAVQDISTGALVASFVTVSHAFRMEVFFLLAGYFSHLTFHRRGAGNFMKSRFVRIVVPFVLGWFLLRPLLTVAWVMGFTSMRGEVDIQAGIEAAVEMLKAVPAGLFTQTHLWFLYYIVLVTGLALIGRAVFGAVAGVRSDRWKRGLDAGVAWLASSPWGLPVLAAPTALALWHMSHWGMDTPDKSLQPHGPVLCIYGGFFCLGWLLDRQPAAMAALARLTPTRGLGAVVGLVGVLKLSDIQMDPGHAHHVIAHYGFVAAYALLMWSLVSLTIGVFKKCCSRPRGWVRYVADSSYWMYLIHLPIVIWLQVAIAEVPIHWSFKLGIVSAATIAIALISYDLVVRSTFIGAVLNGRRRNRVLGPWLVGQRGR</sequence>
<feature type="transmembrane region" description="Helical" evidence="1">
    <location>
        <begin position="166"/>
        <end position="190"/>
    </location>
</feature>
<dbReference type="PANTHER" id="PTHR36927:SF1">
    <property type="entry name" value="MDO-LIKE PROTEIN"/>
    <property type="match status" value="1"/>
</dbReference>
<feature type="transmembrane region" description="Helical" evidence="1">
    <location>
        <begin position="32"/>
        <end position="52"/>
    </location>
</feature>
<keyword evidence="1" id="KW-1133">Transmembrane helix</keyword>
<gene>
    <name evidence="3" type="ORF">PXH66_13605</name>
</gene>
<reference evidence="3" key="1">
    <citation type="submission" date="2023-03" db="EMBL/GenBank/DDBJ databases">
        <title>Lomoglobus Profundus gen. nov., sp. nov., a novel member of the phylum Verrucomicrobia, isolated from deep-marine sediment of South China Sea.</title>
        <authorList>
            <person name="Ahmad T."/>
            <person name="Ishaq S.E."/>
            <person name="Wang F."/>
        </authorList>
    </citation>
    <scope>NUCLEOTIDE SEQUENCE</scope>
    <source>
        <strain evidence="3">LMO-M01</strain>
    </source>
</reference>
<dbReference type="GO" id="GO:0016747">
    <property type="term" value="F:acyltransferase activity, transferring groups other than amino-acyl groups"/>
    <property type="evidence" value="ECO:0007669"/>
    <property type="project" value="InterPro"/>
</dbReference>
<dbReference type="Proteomes" id="UP001218638">
    <property type="component" value="Chromosome"/>
</dbReference>
<dbReference type="KEGG" id="slom:PXH66_13605"/>
<evidence type="ECO:0000313" key="3">
    <source>
        <dbReference type="EMBL" id="WED63369.1"/>
    </source>
</evidence>
<feature type="domain" description="Acyltransferase 3" evidence="2">
    <location>
        <begin position="25"/>
        <end position="388"/>
    </location>
</feature>
<protein>
    <submittedName>
        <fullName evidence="3">Acyltransferase family protein</fullName>
    </submittedName>
</protein>
<dbReference type="InterPro" id="IPR050623">
    <property type="entry name" value="Glucan_succinyl_AcylTrfase"/>
</dbReference>
<keyword evidence="3" id="KW-0012">Acyltransferase</keyword>
<evidence type="ECO:0000259" key="2">
    <source>
        <dbReference type="Pfam" id="PF01757"/>
    </source>
</evidence>
<name>A0AAE9ZUM6_9BACT</name>
<accession>A0AAE9ZUM6</accession>
<dbReference type="EMBL" id="CP119075">
    <property type="protein sequence ID" value="WED63369.1"/>
    <property type="molecule type" value="Genomic_DNA"/>
</dbReference>
<keyword evidence="1" id="KW-0472">Membrane</keyword>